<dbReference type="PROSITE" id="PS51007">
    <property type="entry name" value="CYTC"/>
    <property type="match status" value="1"/>
</dbReference>
<organism evidence="20 21">
    <name type="scientific">Micrococcus flavus</name>
    <dbReference type="NCBI Taxonomy" id="384602"/>
    <lineage>
        <taxon>Bacteria</taxon>
        <taxon>Bacillati</taxon>
        <taxon>Actinomycetota</taxon>
        <taxon>Actinomycetes</taxon>
        <taxon>Micrococcales</taxon>
        <taxon>Micrococcaceae</taxon>
        <taxon>Micrococcus</taxon>
    </lineage>
</organism>
<evidence type="ECO:0000256" key="11">
    <source>
        <dbReference type="ARBA" id="ARBA00022967"/>
    </source>
</evidence>
<dbReference type="OrthoDB" id="9811281at2"/>
<feature type="binding site" description="axial binding residue" evidence="19">
    <location>
        <position position="68"/>
    </location>
    <ligand>
        <name>heme c</name>
        <dbReference type="ChEBI" id="CHEBI:61717"/>
        <label>1</label>
    </ligand>
    <ligandPart>
        <name>Fe</name>
        <dbReference type="ChEBI" id="CHEBI:18248"/>
    </ligandPart>
</feature>
<dbReference type="InterPro" id="IPR009152">
    <property type="entry name" value="bc1_cytC-su"/>
</dbReference>
<dbReference type="GO" id="GO:0020037">
    <property type="term" value="F:heme binding"/>
    <property type="evidence" value="ECO:0007669"/>
    <property type="project" value="UniProtKB-UniRule"/>
</dbReference>
<evidence type="ECO:0000256" key="8">
    <source>
        <dbReference type="ARBA" id="ARBA00022692"/>
    </source>
</evidence>
<keyword evidence="4 17" id="KW-0813">Transport</keyword>
<evidence type="ECO:0000256" key="18">
    <source>
        <dbReference type="PIRSR" id="PIRSR000007-50"/>
    </source>
</evidence>
<evidence type="ECO:0000256" key="2">
    <source>
        <dbReference type="ARBA" id="ARBA00012951"/>
    </source>
</evidence>
<comment type="subcellular location">
    <subcellularLocation>
        <location evidence="1 17">Cell membrane</location>
        <topology evidence="1 17">Multi-pass membrane protein</topology>
    </subcellularLocation>
</comment>
<dbReference type="RefSeq" id="WP_135027394.1">
    <property type="nucleotide sequence ID" value="NZ_BMLA01000001.1"/>
</dbReference>
<feature type="binding site" description="covalent" evidence="18">
    <location>
        <position position="161"/>
    </location>
    <ligand>
        <name>heme c</name>
        <dbReference type="ChEBI" id="CHEBI:61717"/>
        <label>2</label>
    </ligand>
</feature>
<comment type="caution">
    <text evidence="17">Lacks conserved residue(s) required for the propagation of feature annotation.</text>
</comment>
<feature type="binding site" description="covalent" evidence="18">
    <location>
        <position position="64"/>
    </location>
    <ligand>
        <name>heme c</name>
        <dbReference type="ChEBI" id="CHEBI:61717"/>
        <label>1</label>
    </ligand>
</feature>
<name>A0A4Y8X331_9MICC</name>
<evidence type="ECO:0000256" key="12">
    <source>
        <dbReference type="ARBA" id="ARBA00022982"/>
    </source>
</evidence>
<keyword evidence="11 17" id="KW-1278">Translocase</keyword>
<dbReference type="InterPro" id="IPR009056">
    <property type="entry name" value="Cyt_c-like_dom"/>
</dbReference>
<dbReference type="EC" id="7.1.1.8" evidence="2 17"/>
<evidence type="ECO:0000256" key="3">
    <source>
        <dbReference type="ARBA" id="ARBA00017819"/>
    </source>
</evidence>
<reference evidence="20 21" key="1">
    <citation type="submission" date="2020-08" db="EMBL/GenBank/DDBJ databases">
        <title>Sequencing the genomes of 1000 actinobacteria strains.</title>
        <authorList>
            <person name="Klenk H.-P."/>
        </authorList>
    </citation>
    <scope>NUCLEOTIDE SEQUENCE [LARGE SCALE GENOMIC DNA]</scope>
    <source>
        <strain evidence="20 21">DSM 19079</strain>
    </source>
</reference>
<protein>
    <recommendedName>
        <fullName evidence="3 17">Cytochrome bc1 complex cytochrome c subunit</fullName>
        <ecNumber evidence="2 17">7.1.1.8</ecNumber>
    </recommendedName>
</protein>
<feature type="binding site" description="covalent" evidence="18">
    <location>
        <position position="164"/>
    </location>
    <ligand>
        <name>heme c</name>
        <dbReference type="ChEBI" id="CHEBI:61717"/>
        <label>2</label>
    </ligand>
</feature>
<keyword evidence="13 17" id="KW-1133">Transmembrane helix</keyword>
<gene>
    <name evidence="20" type="ORF">BJ976_000983</name>
</gene>
<keyword evidence="5 17" id="KW-1003">Cell membrane</keyword>
<dbReference type="SUPFAM" id="SSF46626">
    <property type="entry name" value="Cytochrome c"/>
    <property type="match status" value="2"/>
</dbReference>
<keyword evidence="7 17" id="KW-0679">Respiratory chain</keyword>
<evidence type="ECO:0000256" key="5">
    <source>
        <dbReference type="ARBA" id="ARBA00022475"/>
    </source>
</evidence>
<keyword evidence="10" id="KW-0677">Repeat</keyword>
<keyword evidence="9 17" id="KW-0479">Metal-binding</keyword>
<feature type="transmembrane region" description="Helical" evidence="17">
    <location>
        <begin position="246"/>
        <end position="264"/>
    </location>
</feature>
<keyword evidence="14 17" id="KW-0408">Iron</keyword>
<comment type="caution">
    <text evidence="20">The sequence shown here is derived from an EMBL/GenBank/DDBJ whole genome shotgun (WGS) entry which is preliminary data.</text>
</comment>
<dbReference type="InterPro" id="IPR050597">
    <property type="entry name" value="Cytochrome_c_Oxidase_Subunit"/>
</dbReference>
<feature type="binding site" description="covalent" evidence="18">
    <location>
        <position position="67"/>
    </location>
    <ligand>
        <name>heme c</name>
        <dbReference type="ChEBI" id="CHEBI:61717"/>
        <label>1</label>
    </ligand>
</feature>
<dbReference type="Pfam" id="PF13442">
    <property type="entry name" value="Cytochrome_CBB3"/>
    <property type="match status" value="2"/>
</dbReference>
<evidence type="ECO:0000256" key="19">
    <source>
        <dbReference type="PIRSR" id="PIRSR000007-51"/>
    </source>
</evidence>
<dbReference type="PANTHER" id="PTHR33751">
    <property type="entry name" value="CBB3-TYPE CYTOCHROME C OXIDASE SUBUNIT FIXP"/>
    <property type="match status" value="1"/>
</dbReference>
<evidence type="ECO:0000256" key="7">
    <source>
        <dbReference type="ARBA" id="ARBA00022660"/>
    </source>
</evidence>
<accession>A0A4Y8X331</accession>
<keyword evidence="21" id="KW-1185">Reference proteome</keyword>
<evidence type="ECO:0000256" key="15">
    <source>
        <dbReference type="ARBA" id="ARBA00023136"/>
    </source>
</evidence>
<evidence type="ECO:0000256" key="6">
    <source>
        <dbReference type="ARBA" id="ARBA00022617"/>
    </source>
</evidence>
<evidence type="ECO:0000256" key="10">
    <source>
        <dbReference type="ARBA" id="ARBA00022737"/>
    </source>
</evidence>
<evidence type="ECO:0000256" key="13">
    <source>
        <dbReference type="ARBA" id="ARBA00022989"/>
    </source>
</evidence>
<feature type="binding site" description="axial binding residue" evidence="19">
    <location>
        <position position="165"/>
    </location>
    <ligand>
        <name>heme c</name>
        <dbReference type="ChEBI" id="CHEBI:61717"/>
        <label>2</label>
    </ligand>
    <ligandPart>
        <name>Fe</name>
        <dbReference type="ChEBI" id="CHEBI:18248"/>
    </ligandPart>
</feature>
<keyword evidence="12 17" id="KW-0249">Electron transport</keyword>
<evidence type="ECO:0000256" key="1">
    <source>
        <dbReference type="ARBA" id="ARBA00004651"/>
    </source>
</evidence>
<dbReference type="GO" id="GO:0005506">
    <property type="term" value="F:iron ion binding"/>
    <property type="evidence" value="ECO:0007669"/>
    <property type="project" value="UniProtKB-UniRule"/>
</dbReference>
<dbReference type="PIRSF" id="PIRSF000007">
    <property type="entry name" value="Ubiq_cycred_cyc"/>
    <property type="match status" value="1"/>
</dbReference>
<proteinExistence type="predicted"/>
<evidence type="ECO:0000313" key="20">
    <source>
        <dbReference type="EMBL" id="MBB4882632.1"/>
    </source>
</evidence>
<sequence length="268" mass="27604">MKALSQNRRHPLMGLALLLLGLLVTGGLYSVASTVNQAQAATQVTAAASADDISEGEKLFNANCASCHGTGAVGGPAGPSLVGVGAASVDFQVGTGRMPMQMNGPQAQRKPNQFSEEQTAQLAAYVASLGAGPGVPEEQYLDVNAEGVNVAKGGDLFRINCAMCHNAAAAGGALTRGKYAPSLQDVSEKHIYEAMETGPQNMPVFSDANLKPEDKRDIIAYLKTIENNGSPGGLALGSIGPVAEGLFVWTAGLALLVGFMVWLTSRSS</sequence>
<keyword evidence="8 17" id="KW-0812">Transmembrane</keyword>
<evidence type="ECO:0000256" key="17">
    <source>
        <dbReference type="PIRNR" id="PIRNR000007"/>
    </source>
</evidence>
<comment type="PTM">
    <text evidence="18">Binds 2 heme c groups covalently per subunit.</text>
</comment>
<dbReference type="GO" id="GO:0008121">
    <property type="term" value="F:quinol-cytochrome-c reductase activity"/>
    <property type="evidence" value="ECO:0007669"/>
    <property type="project" value="UniProtKB-UniRule"/>
</dbReference>
<dbReference type="Proteomes" id="UP000560081">
    <property type="component" value="Unassembled WGS sequence"/>
</dbReference>
<dbReference type="PANTHER" id="PTHR33751:SF13">
    <property type="entry name" value="CYTOCHROME BC1 COMPLEX CYTOCHROME C SUBUNIT"/>
    <property type="match status" value="1"/>
</dbReference>
<keyword evidence="6 17" id="KW-0349">Heme</keyword>
<evidence type="ECO:0000313" key="21">
    <source>
        <dbReference type="Proteomes" id="UP000560081"/>
    </source>
</evidence>
<dbReference type="InterPro" id="IPR036909">
    <property type="entry name" value="Cyt_c-like_dom_sf"/>
</dbReference>
<keyword evidence="15 17" id="KW-0472">Membrane</keyword>
<evidence type="ECO:0000256" key="14">
    <source>
        <dbReference type="ARBA" id="ARBA00023004"/>
    </source>
</evidence>
<dbReference type="GO" id="GO:0005886">
    <property type="term" value="C:plasma membrane"/>
    <property type="evidence" value="ECO:0007669"/>
    <property type="project" value="UniProtKB-SubCell"/>
</dbReference>
<dbReference type="EMBL" id="JACHMC010000001">
    <property type="protein sequence ID" value="MBB4882632.1"/>
    <property type="molecule type" value="Genomic_DNA"/>
</dbReference>
<comment type="catalytic activity">
    <reaction evidence="16 17">
        <text>a quinol + 2 Fe(III)-[cytochrome c](out) = a quinone + 2 Fe(II)-[cytochrome c](out) + 2 H(+)(out)</text>
        <dbReference type="Rhea" id="RHEA:11484"/>
        <dbReference type="Rhea" id="RHEA-COMP:10350"/>
        <dbReference type="Rhea" id="RHEA-COMP:14399"/>
        <dbReference type="ChEBI" id="CHEBI:15378"/>
        <dbReference type="ChEBI" id="CHEBI:24646"/>
        <dbReference type="ChEBI" id="CHEBI:29033"/>
        <dbReference type="ChEBI" id="CHEBI:29034"/>
        <dbReference type="ChEBI" id="CHEBI:132124"/>
        <dbReference type="EC" id="7.1.1.8"/>
    </reaction>
</comment>
<dbReference type="Gene3D" id="1.10.760.10">
    <property type="entry name" value="Cytochrome c-like domain"/>
    <property type="match status" value="2"/>
</dbReference>
<evidence type="ECO:0000256" key="9">
    <source>
        <dbReference type="ARBA" id="ARBA00022723"/>
    </source>
</evidence>
<dbReference type="AlphaFoldDB" id="A0A4Y8X331"/>
<evidence type="ECO:0000256" key="16">
    <source>
        <dbReference type="ARBA" id="ARBA00029351"/>
    </source>
</evidence>
<comment type="subunit">
    <text evidence="17">The cytochrome bc1 complex is composed of a cytochrome b (QcrB), the Rieske iron-sulfur protein (QcrA) and a diheme cytochrome c (QcrC) subunit.</text>
</comment>
<evidence type="ECO:0000256" key="4">
    <source>
        <dbReference type="ARBA" id="ARBA00022448"/>
    </source>
</evidence>